<name>A0ABV2T3B3_9BACT</name>
<dbReference type="SUPFAM" id="SSF48452">
    <property type="entry name" value="TPR-like"/>
    <property type="match status" value="1"/>
</dbReference>
<feature type="signal peptide" evidence="6">
    <location>
        <begin position="1"/>
        <end position="22"/>
    </location>
</feature>
<dbReference type="InterPro" id="IPR033985">
    <property type="entry name" value="SusD-like_N"/>
</dbReference>
<feature type="domain" description="RagB/SusD" evidence="7">
    <location>
        <begin position="341"/>
        <end position="498"/>
    </location>
</feature>
<evidence type="ECO:0000256" key="6">
    <source>
        <dbReference type="SAM" id="SignalP"/>
    </source>
</evidence>
<reference evidence="9 10" key="1">
    <citation type="submission" date="2024-06" db="EMBL/GenBank/DDBJ databases">
        <title>Chitinophaga defluvii sp. nov., isolated from municipal sewage.</title>
        <authorList>
            <person name="Zhang L."/>
        </authorList>
    </citation>
    <scope>NUCLEOTIDE SEQUENCE [LARGE SCALE GENOMIC DNA]</scope>
    <source>
        <strain evidence="9 10">H8</strain>
    </source>
</reference>
<dbReference type="CDD" id="cd08977">
    <property type="entry name" value="SusD"/>
    <property type="match status" value="1"/>
</dbReference>
<evidence type="ECO:0000256" key="2">
    <source>
        <dbReference type="ARBA" id="ARBA00006275"/>
    </source>
</evidence>
<keyword evidence="10" id="KW-1185">Reference proteome</keyword>
<dbReference type="Pfam" id="PF07980">
    <property type="entry name" value="SusD_RagB"/>
    <property type="match status" value="1"/>
</dbReference>
<keyword evidence="5" id="KW-0998">Cell outer membrane</keyword>
<dbReference type="PROSITE" id="PS51257">
    <property type="entry name" value="PROKAR_LIPOPROTEIN"/>
    <property type="match status" value="1"/>
</dbReference>
<comment type="subcellular location">
    <subcellularLocation>
        <location evidence="1">Cell outer membrane</location>
    </subcellularLocation>
</comment>
<dbReference type="Proteomes" id="UP001549749">
    <property type="component" value="Unassembled WGS sequence"/>
</dbReference>
<organism evidence="9 10">
    <name type="scientific">Chitinophaga defluvii</name>
    <dbReference type="NCBI Taxonomy" id="3163343"/>
    <lineage>
        <taxon>Bacteria</taxon>
        <taxon>Pseudomonadati</taxon>
        <taxon>Bacteroidota</taxon>
        <taxon>Chitinophagia</taxon>
        <taxon>Chitinophagales</taxon>
        <taxon>Chitinophagaceae</taxon>
        <taxon>Chitinophaga</taxon>
    </lineage>
</organism>
<evidence type="ECO:0000259" key="7">
    <source>
        <dbReference type="Pfam" id="PF07980"/>
    </source>
</evidence>
<evidence type="ECO:0000259" key="8">
    <source>
        <dbReference type="Pfam" id="PF14322"/>
    </source>
</evidence>
<evidence type="ECO:0000313" key="10">
    <source>
        <dbReference type="Proteomes" id="UP001549749"/>
    </source>
</evidence>
<dbReference type="Pfam" id="PF14322">
    <property type="entry name" value="SusD-like_3"/>
    <property type="match status" value="1"/>
</dbReference>
<proteinExistence type="inferred from homology"/>
<evidence type="ECO:0000256" key="3">
    <source>
        <dbReference type="ARBA" id="ARBA00022729"/>
    </source>
</evidence>
<dbReference type="RefSeq" id="WP_354660145.1">
    <property type="nucleotide sequence ID" value="NZ_JBEXAC010000001.1"/>
</dbReference>
<feature type="domain" description="SusD-like N-terminal" evidence="8">
    <location>
        <begin position="109"/>
        <end position="244"/>
    </location>
</feature>
<comment type="caution">
    <text evidence="9">The sequence shown here is derived from an EMBL/GenBank/DDBJ whole genome shotgun (WGS) entry which is preliminary data.</text>
</comment>
<evidence type="ECO:0000313" key="9">
    <source>
        <dbReference type="EMBL" id="MET6997509.1"/>
    </source>
</evidence>
<keyword evidence="3 6" id="KW-0732">Signal</keyword>
<evidence type="ECO:0000256" key="4">
    <source>
        <dbReference type="ARBA" id="ARBA00023136"/>
    </source>
</evidence>
<dbReference type="InterPro" id="IPR012944">
    <property type="entry name" value="SusD_RagB_dom"/>
</dbReference>
<evidence type="ECO:0000256" key="1">
    <source>
        <dbReference type="ARBA" id="ARBA00004442"/>
    </source>
</evidence>
<sequence>MRISCKRSYIMACCLLQGLLFLSCKKLVSISGPIDTLTTEKMFNSEQQAEGAMIGVYHVMIHGTVSSNIVSVGFSSFSAGLATIAGGLSAGEFYNSNGPISPSYYALITNRLTNDNSEVPGNIWSSAYNTVYGANSVIEGIATSTSPQLRDSVRKELTGEAKFVRAFCYFYLTNFFGDLPLALTVDFNQTAGVAKTSQPEIYKQIISDLLDAESTLPSDYSVGKGKRVRPNKWAATAMLAKAYLFLGDHVSAAAKATDVINQAALYQLEPVNNVFKTTSREVIWQLMQTEDPASALKNATPEGNVFLPHILYKEIAPFNLSDDLLRVFEPGDQRYVDWIDSTMNIVNGVSQGKTYYPAKYKVGFANSVAGAPAEEYYVVSRLAEQYLIRAEARANGANGGLTGAIDDLNKVRKRAGLELLPVSMDLAAVKKAIAQERQTELFAEWGNRWLDLKRTGTAHDVLSNTSIKQPWEGDYQLLYPIPPTEIQRNSRLTQNQGY</sequence>
<comment type="similarity">
    <text evidence="2">Belongs to the SusD family.</text>
</comment>
<feature type="chain" id="PRO_5047065272" evidence="6">
    <location>
        <begin position="23"/>
        <end position="498"/>
    </location>
</feature>
<accession>A0ABV2T3B3</accession>
<evidence type="ECO:0000256" key="5">
    <source>
        <dbReference type="ARBA" id="ARBA00023237"/>
    </source>
</evidence>
<dbReference type="InterPro" id="IPR011990">
    <property type="entry name" value="TPR-like_helical_dom_sf"/>
</dbReference>
<dbReference type="EMBL" id="JBEXAC010000001">
    <property type="protein sequence ID" value="MET6997509.1"/>
    <property type="molecule type" value="Genomic_DNA"/>
</dbReference>
<protein>
    <submittedName>
        <fullName evidence="9">RagB/SusD family nutrient uptake outer membrane protein</fullName>
    </submittedName>
</protein>
<dbReference type="Gene3D" id="1.25.40.390">
    <property type="match status" value="1"/>
</dbReference>
<keyword evidence="4" id="KW-0472">Membrane</keyword>
<gene>
    <name evidence="9" type="ORF">ABR189_09020</name>
</gene>